<dbReference type="PROSITE" id="PS50801">
    <property type="entry name" value="STAS"/>
    <property type="match status" value="1"/>
</dbReference>
<dbReference type="PANTHER" id="PTHR33495:SF2">
    <property type="entry name" value="ANTI-SIGMA FACTOR ANTAGONIST TM_1081-RELATED"/>
    <property type="match status" value="1"/>
</dbReference>
<dbReference type="Gene3D" id="3.30.750.24">
    <property type="entry name" value="STAS domain"/>
    <property type="match status" value="1"/>
</dbReference>
<dbReference type="InterPro" id="IPR058548">
    <property type="entry name" value="MlaB-like_STAS"/>
</dbReference>
<dbReference type="Pfam" id="PF13466">
    <property type="entry name" value="STAS_2"/>
    <property type="match status" value="1"/>
</dbReference>
<dbReference type="InterPro" id="IPR036513">
    <property type="entry name" value="STAS_dom_sf"/>
</dbReference>
<evidence type="ECO:0000256" key="1">
    <source>
        <dbReference type="SAM" id="Phobius"/>
    </source>
</evidence>
<dbReference type="AlphaFoldDB" id="A0A9X9WSR9"/>
<gene>
    <name evidence="3" type="ORF">GXW76_03345</name>
</gene>
<reference evidence="3" key="1">
    <citation type="submission" date="2020-01" db="EMBL/GenBank/DDBJ databases">
        <authorList>
            <person name="Rat A."/>
        </authorList>
    </citation>
    <scope>NUCLEOTIDE SEQUENCE</scope>
    <source>
        <strain evidence="3">LMG 31231</strain>
    </source>
</reference>
<name>A0A9X9WSR9_9PROT</name>
<keyword evidence="1" id="KW-0812">Transmembrane</keyword>
<dbReference type="GO" id="GO:0043856">
    <property type="term" value="F:anti-sigma factor antagonist activity"/>
    <property type="evidence" value="ECO:0007669"/>
    <property type="project" value="TreeGrafter"/>
</dbReference>
<dbReference type="Proteomes" id="UP001138751">
    <property type="component" value="Unassembled WGS sequence"/>
</dbReference>
<proteinExistence type="predicted"/>
<evidence type="ECO:0000259" key="2">
    <source>
        <dbReference type="PROSITE" id="PS50801"/>
    </source>
</evidence>
<dbReference type="RefSeq" id="WP_211860572.1">
    <property type="nucleotide sequence ID" value="NZ_JAAEDM010000005.1"/>
</dbReference>
<dbReference type="CDD" id="cd07043">
    <property type="entry name" value="STAS_anti-anti-sigma_factors"/>
    <property type="match status" value="1"/>
</dbReference>
<sequence length="113" mass="11699">MELAVVGSGTALLRLVLAGRLDAAGTEKVEGRFSAAIGNSKADVAVDLTGVSFVGSLGIRMLIAAARQADRARRRFVIFGAQSAVAEVFETVSLDDLIPVVADEDAALARLKA</sequence>
<keyword evidence="4" id="KW-1185">Reference proteome</keyword>
<dbReference type="PANTHER" id="PTHR33495">
    <property type="entry name" value="ANTI-SIGMA FACTOR ANTAGONIST TM_1081-RELATED-RELATED"/>
    <property type="match status" value="1"/>
</dbReference>
<evidence type="ECO:0000313" key="3">
    <source>
        <dbReference type="EMBL" id="MBR0670198.1"/>
    </source>
</evidence>
<comment type="caution">
    <text evidence="3">The sequence shown here is derived from an EMBL/GenBank/DDBJ whole genome shotgun (WGS) entry which is preliminary data.</text>
</comment>
<dbReference type="SUPFAM" id="SSF52091">
    <property type="entry name" value="SpoIIaa-like"/>
    <property type="match status" value="1"/>
</dbReference>
<dbReference type="InterPro" id="IPR002645">
    <property type="entry name" value="STAS_dom"/>
</dbReference>
<protein>
    <submittedName>
        <fullName evidence="3">STAS domain-containing protein</fullName>
    </submittedName>
</protein>
<organism evidence="3 4">
    <name type="scientific">Neoroseomonas soli</name>
    <dbReference type="NCBI Taxonomy" id="1081025"/>
    <lineage>
        <taxon>Bacteria</taxon>
        <taxon>Pseudomonadati</taxon>
        <taxon>Pseudomonadota</taxon>
        <taxon>Alphaproteobacteria</taxon>
        <taxon>Acetobacterales</taxon>
        <taxon>Acetobacteraceae</taxon>
        <taxon>Neoroseomonas</taxon>
    </lineage>
</organism>
<keyword evidence="1" id="KW-0472">Membrane</keyword>
<evidence type="ECO:0000313" key="4">
    <source>
        <dbReference type="Proteomes" id="UP001138751"/>
    </source>
</evidence>
<reference evidence="3" key="2">
    <citation type="journal article" date="2021" name="Syst. Appl. Microbiol.">
        <title>Roseomonas hellenica sp. nov., isolated from roots of wild-growing Alkanna tinctoria.</title>
        <authorList>
            <person name="Rat A."/>
            <person name="Naranjo H.D."/>
            <person name="Lebbe L."/>
            <person name="Cnockaert M."/>
            <person name="Krigas N."/>
            <person name="Grigoriadou K."/>
            <person name="Maloupa E."/>
            <person name="Willems A."/>
        </authorList>
    </citation>
    <scope>NUCLEOTIDE SEQUENCE</scope>
    <source>
        <strain evidence="3">LMG 31231</strain>
    </source>
</reference>
<keyword evidence="1" id="KW-1133">Transmembrane helix</keyword>
<feature type="transmembrane region" description="Helical" evidence="1">
    <location>
        <begin position="42"/>
        <end position="66"/>
    </location>
</feature>
<feature type="domain" description="STAS" evidence="2">
    <location>
        <begin position="15"/>
        <end position="111"/>
    </location>
</feature>
<dbReference type="EMBL" id="JAAEDM010000005">
    <property type="protein sequence ID" value="MBR0670198.1"/>
    <property type="molecule type" value="Genomic_DNA"/>
</dbReference>
<accession>A0A9X9WSR9</accession>